<evidence type="ECO:0000256" key="7">
    <source>
        <dbReference type="ARBA" id="ARBA00023125"/>
    </source>
</evidence>
<evidence type="ECO:0000256" key="10">
    <source>
        <dbReference type="NCBIfam" id="TIGR01529"/>
    </source>
</evidence>
<dbReference type="GO" id="GO:0051259">
    <property type="term" value="P:protein complex oligomerization"/>
    <property type="evidence" value="ECO:0007669"/>
    <property type="project" value="InterPro"/>
</dbReference>
<dbReference type="InterPro" id="IPR020899">
    <property type="entry name" value="Arg_repress_C"/>
</dbReference>
<proteinExistence type="inferred from homology"/>
<evidence type="ECO:0000256" key="4">
    <source>
        <dbReference type="ARBA" id="ARBA00022490"/>
    </source>
</evidence>
<evidence type="ECO:0000259" key="11">
    <source>
        <dbReference type="Pfam" id="PF01316"/>
    </source>
</evidence>
<dbReference type="SUPFAM" id="SSF55252">
    <property type="entry name" value="C-terminal domain of arginine repressor"/>
    <property type="match status" value="1"/>
</dbReference>
<dbReference type="GO" id="GO:0003677">
    <property type="term" value="F:DNA binding"/>
    <property type="evidence" value="ECO:0007669"/>
    <property type="project" value="UniProtKB-KW"/>
</dbReference>
<dbReference type="Pfam" id="PF01316">
    <property type="entry name" value="Arg_repressor"/>
    <property type="match status" value="1"/>
</dbReference>
<dbReference type="Proteomes" id="UP000251047">
    <property type="component" value="Unassembled WGS sequence"/>
</dbReference>
<protein>
    <recommendedName>
        <fullName evidence="9 10">Arginine repressor</fullName>
    </recommendedName>
</protein>
<keyword evidence="7 9" id="KW-0238">DNA-binding</keyword>
<evidence type="ECO:0000256" key="2">
    <source>
        <dbReference type="ARBA" id="ARBA00004496"/>
    </source>
</evidence>
<reference evidence="13 14" key="1">
    <citation type="journal article" date="2018" name="Syst. Appl. Microbiol.">
        <title>Corynebacterium heidelbergense sp. nov., isolated from the preen glands of Egyptian geese (Alopochen aegyptiacus).</title>
        <authorList>
            <person name="Braun M.S."/>
            <person name="Wang E."/>
            <person name="Zimmermann S."/>
            <person name="Wink M."/>
        </authorList>
    </citation>
    <scope>NUCLEOTIDE SEQUENCE [LARGE SCALE GENOMIC DNA]</scope>
    <source>
        <strain evidence="13 14">DSM 104638</strain>
    </source>
</reference>
<evidence type="ECO:0000256" key="8">
    <source>
        <dbReference type="ARBA" id="ARBA00023163"/>
    </source>
</evidence>
<evidence type="ECO:0000313" key="14">
    <source>
        <dbReference type="Proteomes" id="UP000251047"/>
    </source>
</evidence>
<comment type="caution">
    <text evidence="13">The sequence shown here is derived from an EMBL/GenBank/DDBJ whole genome shotgun (WGS) entry which is preliminary data.</text>
</comment>
<dbReference type="PANTHER" id="PTHR34471:SF1">
    <property type="entry name" value="ARGININE REPRESSOR"/>
    <property type="match status" value="1"/>
</dbReference>
<keyword evidence="6 9" id="KW-0805">Transcription regulation</keyword>
<feature type="domain" description="Arginine repressor DNA-binding" evidence="11">
    <location>
        <begin position="6"/>
        <end position="71"/>
    </location>
</feature>
<evidence type="ECO:0000256" key="6">
    <source>
        <dbReference type="ARBA" id="ARBA00023015"/>
    </source>
</evidence>
<accession>A0A364VBT6</accession>
<evidence type="ECO:0000256" key="3">
    <source>
        <dbReference type="ARBA" id="ARBA00008316"/>
    </source>
</evidence>
<dbReference type="EMBL" id="PHQP01000032">
    <property type="protein sequence ID" value="RAV34026.1"/>
    <property type="molecule type" value="Genomic_DNA"/>
</dbReference>
<keyword evidence="9" id="KW-0055">Arginine biosynthesis</keyword>
<feature type="domain" description="Arginine repressor C-terminal" evidence="12">
    <location>
        <begin position="83"/>
        <end position="149"/>
    </location>
</feature>
<comment type="pathway">
    <text evidence="9">Amino-acid biosynthesis; L-arginine biosynthesis [regulation].</text>
</comment>
<dbReference type="GO" id="GO:0034618">
    <property type="term" value="F:arginine binding"/>
    <property type="evidence" value="ECO:0007669"/>
    <property type="project" value="InterPro"/>
</dbReference>
<dbReference type="GO" id="GO:1900079">
    <property type="term" value="P:regulation of arginine biosynthetic process"/>
    <property type="evidence" value="ECO:0007669"/>
    <property type="project" value="UniProtKB-UniRule"/>
</dbReference>
<keyword evidence="9" id="KW-0028">Amino-acid biosynthesis</keyword>
<dbReference type="RefSeq" id="WP_112769478.1">
    <property type="nucleotide sequence ID" value="NZ_CP063191.1"/>
</dbReference>
<comment type="similarity">
    <text evidence="3 9">Belongs to the ArgR family.</text>
</comment>
<evidence type="ECO:0000256" key="5">
    <source>
        <dbReference type="ARBA" id="ARBA00022491"/>
    </source>
</evidence>
<dbReference type="InterPro" id="IPR020900">
    <property type="entry name" value="Arg_repress_DNA-bd"/>
</dbReference>
<dbReference type="GO" id="GO:0005737">
    <property type="term" value="C:cytoplasm"/>
    <property type="evidence" value="ECO:0007669"/>
    <property type="project" value="UniProtKB-SubCell"/>
</dbReference>
<dbReference type="PRINTS" id="PR01467">
    <property type="entry name" value="ARGREPRESSOR"/>
</dbReference>
<evidence type="ECO:0000259" key="12">
    <source>
        <dbReference type="Pfam" id="PF02863"/>
    </source>
</evidence>
<dbReference type="AlphaFoldDB" id="A0A364VBT6"/>
<dbReference type="InterPro" id="IPR036251">
    <property type="entry name" value="Arg_repress_C_sf"/>
</dbReference>
<evidence type="ECO:0000313" key="13">
    <source>
        <dbReference type="EMBL" id="RAV34026.1"/>
    </source>
</evidence>
<keyword evidence="8 9" id="KW-0804">Transcription</keyword>
<name>A0A364VBT6_9CORY</name>
<keyword evidence="4 9" id="KW-0963">Cytoplasm</keyword>
<dbReference type="SUPFAM" id="SSF46785">
    <property type="entry name" value="Winged helix' DNA-binding domain"/>
    <property type="match status" value="1"/>
</dbReference>
<dbReference type="HAMAP" id="MF_00173">
    <property type="entry name" value="Arg_repressor"/>
    <property type="match status" value="1"/>
</dbReference>
<dbReference type="Gene3D" id="1.10.10.10">
    <property type="entry name" value="Winged helix-like DNA-binding domain superfamily/Winged helix DNA-binding domain"/>
    <property type="match status" value="1"/>
</dbReference>
<dbReference type="Pfam" id="PF02863">
    <property type="entry name" value="Arg_repressor_C"/>
    <property type="match status" value="1"/>
</dbReference>
<comment type="subcellular location">
    <subcellularLocation>
        <location evidence="2 9">Cytoplasm</location>
    </subcellularLocation>
</comment>
<dbReference type="InterPro" id="IPR036390">
    <property type="entry name" value="WH_DNA-bd_sf"/>
</dbReference>
<dbReference type="GO" id="GO:0003700">
    <property type="term" value="F:DNA-binding transcription factor activity"/>
    <property type="evidence" value="ECO:0007669"/>
    <property type="project" value="UniProtKB-UniRule"/>
</dbReference>
<dbReference type="NCBIfam" id="TIGR01529">
    <property type="entry name" value="argR_whole"/>
    <property type="match status" value="1"/>
</dbReference>
<evidence type="ECO:0000256" key="9">
    <source>
        <dbReference type="HAMAP-Rule" id="MF_00173"/>
    </source>
</evidence>
<dbReference type="OrthoDB" id="7060358at2"/>
<keyword evidence="5 9" id="KW-0678">Repressor</keyword>
<sequence length="154" mass="16497">MAAALTRSARQGKVATLLQARKFTSQRELLEGLQAEGVEITQATLSRDLVDLGARKVRADGQAYYALREELRADGPEGLRRVLSELLVGTDHSANMAVLRTPPGAAQYLASCVDRAALPQVVATIAGDDTIFALPREPLTGAELAEHFHGLALH</sequence>
<organism evidence="13 14">
    <name type="scientific">Corynebacterium heidelbergense</name>
    <dbReference type="NCBI Taxonomy" id="2055947"/>
    <lineage>
        <taxon>Bacteria</taxon>
        <taxon>Bacillati</taxon>
        <taxon>Actinomycetota</taxon>
        <taxon>Actinomycetes</taxon>
        <taxon>Mycobacteriales</taxon>
        <taxon>Corynebacteriaceae</taxon>
        <taxon>Corynebacterium</taxon>
    </lineage>
</organism>
<dbReference type="UniPathway" id="UPA00068"/>
<dbReference type="Gene3D" id="3.30.1360.40">
    <property type="match status" value="1"/>
</dbReference>
<dbReference type="InterPro" id="IPR036388">
    <property type="entry name" value="WH-like_DNA-bd_sf"/>
</dbReference>
<comment type="function">
    <text evidence="1 9">Regulates arginine biosynthesis genes.</text>
</comment>
<dbReference type="InterPro" id="IPR001669">
    <property type="entry name" value="Arg_repress"/>
</dbReference>
<dbReference type="PANTHER" id="PTHR34471">
    <property type="entry name" value="ARGININE REPRESSOR"/>
    <property type="match status" value="1"/>
</dbReference>
<dbReference type="GO" id="GO:0006526">
    <property type="term" value="P:L-arginine biosynthetic process"/>
    <property type="evidence" value="ECO:0007669"/>
    <property type="project" value="UniProtKB-UniPathway"/>
</dbReference>
<gene>
    <name evidence="9 13" type="primary">argR</name>
    <name evidence="13" type="ORF">CWC39_05330</name>
</gene>
<evidence type="ECO:0000256" key="1">
    <source>
        <dbReference type="ARBA" id="ARBA00002095"/>
    </source>
</evidence>